<proteinExistence type="predicted"/>
<comment type="caution">
    <text evidence="1">The sequence shown here is derived from an EMBL/GenBank/DDBJ whole genome shotgun (WGS) entry which is preliminary data.</text>
</comment>
<dbReference type="Gramene" id="OMO59956">
    <property type="protein sequence ID" value="OMO59956"/>
    <property type="gene ID" value="CCACVL1_24511"/>
</dbReference>
<dbReference type="Proteomes" id="UP000188268">
    <property type="component" value="Unassembled WGS sequence"/>
</dbReference>
<protein>
    <submittedName>
        <fullName evidence="1">Uncharacterized protein</fullName>
    </submittedName>
</protein>
<organism evidence="1 2">
    <name type="scientific">Corchorus capsularis</name>
    <name type="common">Jute</name>
    <dbReference type="NCBI Taxonomy" id="210143"/>
    <lineage>
        <taxon>Eukaryota</taxon>
        <taxon>Viridiplantae</taxon>
        <taxon>Streptophyta</taxon>
        <taxon>Embryophyta</taxon>
        <taxon>Tracheophyta</taxon>
        <taxon>Spermatophyta</taxon>
        <taxon>Magnoliopsida</taxon>
        <taxon>eudicotyledons</taxon>
        <taxon>Gunneridae</taxon>
        <taxon>Pentapetalae</taxon>
        <taxon>rosids</taxon>
        <taxon>malvids</taxon>
        <taxon>Malvales</taxon>
        <taxon>Malvaceae</taxon>
        <taxon>Grewioideae</taxon>
        <taxon>Apeibeae</taxon>
        <taxon>Corchorus</taxon>
    </lineage>
</organism>
<name>A0A1R3GPH2_COCAP</name>
<evidence type="ECO:0000313" key="1">
    <source>
        <dbReference type="EMBL" id="OMO59956.1"/>
    </source>
</evidence>
<evidence type="ECO:0000313" key="2">
    <source>
        <dbReference type="Proteomes" id="UP000188268"/>
    </source>
</evidence>
<gene>
    <name evidence="1" type="ORF">CCACVL1_24511</name>
</gene>
<keyword evidence="2" id="KW-1185">Reference proteome</keyword>
<accession>A0A1R3GPH2</accession>
<dbReference type="EMBL" id="AWWV01013812">
    <property type="protein sequence ID" value="OMO59956.1"/>
    <property type="molecule type" value="Genomic_DNA"/>
</dbReference>
<dbReference type="AlphaFoldDB" id="A0A1R3GPH2"/>
<reference evidence="1 2" key="1">
    <citation type="submission" date="2013-09" db="EMBL/GenBank/DDBJ databases">
        <title>Corchorus capsularis genome sequencing.</title>
        <authorList>
            <person name="Alam M."/>
            <person name="Haque M.S."/>
            <person name="Islam M.S."/>
            <person name="Emdad E.M."/>
            <person name="Islam M.M."/>
            <person name="Ahmed B."/>
            <person name="Halim A."/>
            <person name="Hossen Q.M.M."/>
            <person name="Hossain M.Z."/>
            <person name="Ahmed R."/>
            <person name="Khan M.M."/>
            <person name="Islam R."/>
            <person name="Rashid M.M."/>
            <person name="Khan S.A."/>
            <person name="Rahman M.S."/>
            <person name="Alam M."/>
        </authorList>
    </citation>
    <scope>NUCLEOTIDE SEQUENCE [LARGE SCALE GENOMIC DNA]</scope>
    <source>
        <strain evidence="2">cv. CVL-1</strain>
        <tissue evidence="1">Whole seedling</tissue>
    </source>
</reference>
<sequence length="25" mass="2812">MDQEASLKLFNSSGRAIRPLCIKYA</sequence>